<proteinExistence type="inferred from homology"/>
<evidence type="ECO:0000256" key="3">
    <source>
        <dbReference type="ARBA" id="ARBA00022741"/>
    </source>
</evidence>
<evidence type="ECO:0000313" key="8">
    <source>
        <dbReference type="Proteomes" id="UP000468591"/>
    </source>
</evidence>
<keyword evidence="3" id="KW-0547">Nucleotide-binding</keyword>
<sequence>MHVIEIDNLCAFYGKAQALSNVSLTVKPGETIAIVGANGAGKSTLLDCIMGLVKTTGTIRLNGEDVTGLKPADMVKRGIGYAPERFNLFPHMTVRDNLLVGAYTARDDIEENMAAVHRLFPRLAEREWQETSTQSGGERQMVSLGRALMTSPSVLLVDEPTIGLAPKVCAEIAEVLKRLSAELGLTVIVTEQNANFALSLASRLYVLEGGHVTAEGTAEELAQDDQLAKSYFGA</sequence>
<dbReference type="Gene3D" id="3.40.50.300">
    <property type="entry name" value="P-loop containing nucleotide triphosphate hydrolases"/>
    <property type="match status" value="1"/>
</dbReference>
<evidence type="ECO:0000256" key="2">
    <source>
        <dbReference type="ARBA" id="ARBA00022448"/>
    </source>
</evidence>
<dbReference type="Proteomes" id="UP000468591">
    <property type="component" value="Unassembled WGS sequence"/>
</dbReference>
<accession>A0A6P0CE90</accession>
<dbReference type="GO" id="GO:0016887">
    <property type="term" value="F:ATP hydrolysis activity"/>
    <property type="evidence" value="ECO:0007669"/>
    <property type="project" value="InterPro"/>
</dbReference>
<dbReference type="AlphaFoldDB" id="A0A6P0CE90"/>
<evidence type="ECO:0000313" key="7">
    <source>
        <dbReference type="EMBL" id="NEK24509.1"/>
    </source>
</evidence>
<feature type="domain" description="ABC transporter" evidence="6">
    <location>
        <begin position="4"/>
        <end position="234"/>
    </location>
</feature>
<organism evidence="7 8">
    <name type="scientific">Sulfitobacter sediminilitoris</name>
    <dbReference type="NCBI Taxonomy" id="2698830"/>
    <lineage>
        <taxon>Bacteria</taxon>
        <taxon>Pseudomonadati</taxon>
        <taxon>Pseudomonadota</taxon>
        <taxon>Alphaproteobacteria</taxon>
        <taxon>Rhodobacterales</taxon>
        <taxon>Roseobacteraceae</taxon>
        <taxon>Sulfitobacter</taxon>
    </lineage>
</organism>
<dbReference type="InterPro" id="IPR027417">
    <property type="entry name" value="P-loop_NTPase"/>
</dbReference>
<keyword evidence="8" id="KW-1185">Reference proteome</keyword>
<gene>
    <name evidence="7" type="ORF">GV827_19190</name>
</gene>
<evidence type="ECO:0000256" key="5">
    <source>
        <dbReference type="ARBA" id="ARBA00022970"/>
    </source>
</evidence>
<dbReference type="InterPro" id="IPR003439">
    <property type="entry name" value="ABC_transporter-like_ATP-bd"/>
</dbReference>
<comment type="caution">
    <text evidence="7">The sequence shown here is derived from an EMBL/GenBank/DDBJ whole genome shotgun (WGS) entry which is preliminary data.</text>
</comment>
<dbReference type="InterPro" id="IPR052156">
    <property type="entry name" value="BCAA_Transport_ATP-bd_LivF"/>
</dbReference>
<dbReference type="GO" id="GO:0005524">
    <property type="term" value="F:ATP binding"/>
    <property type="evidence" value="ECO:0007669"/>
    <property type="project" value="UniProtKB-KW"/>
</dbReference>
<dbReference type="EMBL" id="JAABNT010000017">
    <property type="protein sequence ID" value="NEK24509.1"/>
    <property type="molecule type" value="Genomic_DNA"/>
</dbReference>
<dbReference type="RefSeq" id="WP_164355436.1">
    <property type="nucleotide sequence ID" value="NZ_JAABNT010000017.1"/>
</dbReference>
<comment type="similarity">
    <text evidence="1">Belongs to the ABC transporter superfamily.</text>
</comment>
<keyword evidence="2" id="KW-0813">Transport</keyword>
<dbReference type="CDD" id="cd03224">
    <property type="entry name" value="ABC_TM1139_LivF_branched"/>
    <property type="match status" value="1"/>
</dbReference>
<dbReference type="GO" id="GO:0015807">
    <property type="term" value="P:L-amino acid transport"/>
    <property type="evidence" value="ECO:0007669"/>
    <property type="project" value="TreeGrafter"/>
</dbReference>
<evidence type="ECO:0000259" key="6">
    <source>
        <dbReference type="PROSITE" id="PS50893"/>
    </source>
</evidence>
<dbReference type="Pfam" id="PF00005">
    <property type="entry name" value="ABC_tran"/>
    <property type="match status" value="1"/>
</dbReference>
<dbReference type="InterPro" id="IPR003593">
    <property type="entry name" value="AAA+_ATPase"/>
</dbReference>
<dbReference type="SUPFAM" id="SSF52540">
    <property type="entry name" value="P-loop containing nucleoside triphosphate hydrolases"/>
    <property type="match status" value="1"/>
</dbReference>
<reference evidence="7 8" key="1">
    <citation type="submission" date="2020-01" db="EMBL/GenBank/DDBJ databases">
        <title>Sulfitobacter sediminilitoris sp. nov., isolated from a tidal flat.</title>
        <authorList>
            <person name="Park S."/>
            <person name="Yoon J.-H."/>
        </authorList>
    </citation>
    <scope>NUCLEOTIDE SEQUENCE [LARGE SCALE GENOMIC DNA]</scope>
    <source>
        <strain evidence="7 8">JBTF-M27</strain>
    </source>
</reference>
<evidence type="ECO:0000256" key="1">
    <source>
        <dbReference type="ARBA" id="ARBA00005417"/>
    </source>
</evidence>
<protein>
    <submittedName>
        <fullName evidence="7">ATP-binding cassette domain-containing protein</fullName>
    </submittedName>
</protein>
<keyword evidence="5" id="KW-0029">Amino-acid transport</keyword>
<dbReference type="SMART" id="SM00382">
    <property type="entry name" value="AAA"/>
    <property type="match status" value="1"/>
</dbReference>
<keyword evidence="4 7" id="KW-0067">ATP-binding</keyword>
<dbReference type="PANTHER" id="PTHR43820:SF4">
    <property type="entry name" value="HIGH-AFFINITY BRANCHED-CHAIN AMINO ACID TRANSPORT ATP-BINDING PROTEIN LIVF"/>
    <property type="match status" value="1"/>
</dbReference>
<dbReference type="PANTHER" id="PTHR43820">
    <property type="entry name" value="HIGH-AFFINITY BRANCHED-CHAIN AMINO ACID TRANSPORT ATP-BINDING PROTEIN LIVF"/>
    <property type="match status" value="1"/>
</dbReference>
<dbReference type="GO" id="GO:0015658">
    <property type="term" value="F:branched-chain amino acid transmembrane transporter activity"/>
    <property type="evidence" value="ECO:0007669"/>
    <property type="project" value="TreeGrafter"/>
</dbReference>
<dbReference type="PROSITE" id="PS50893">
    <property type="entry name" value="ABC_TRANSPORTER_2"/>
    <property type="match status" value="1"/>
</dbReference>
<evidence type="ECO:0000256" key="4">
    <source>
        <dbReference type="ARBA" id="ARBA00022840"/>
    </source>
</evidence>
<name>A0A6P0CE90_9RHOB</name>